<evidence type="ECO:0000256" key="2">
    <source>
        <dbReference type="SAM" id="MobiDB-lite"/>
    </source>
</evidence>
<dbReference type="RefSeq" id="WP_213555824.1">
    <property type="nucleotide sequence ID" value="NZ_JBHZDI010000231.1"/>
</dbReference>
<accession>A0ABX8CLK6</accession>
<comment type="similarity">
    <text evidence="1">Belongs to the UPF0337 (CsbD) family.</text>
</comment>
<evidence type="ECO:0000313" key="5">
    <source>
        <dbReference type="Proteomes" id="UP000683310"/>
    </source>
</evidence>
<dbReference type="InterPro" id="IPR008462">
    <property type="entry name" value="CsbD"/>
</dbReference>
<dbReference type="Gene3D" id="1.10.1470.10">
    <property type="entry name" value="YjbJ"/>
    <property type="match status" value="1"/>
</dbReference>
<feature type="domain" description="CsbD-like" evidence="3">
    <location>
        <begin position="5"/>
        <end position="57"/>
    </location>
</feature>
<keyword evidence="5" id="KW-1185">Reference proteome</keyword>
<reference evidence="4 5" key="1">
    <citation type="submission" date="2021-04" db="EMBL/GenBank/DDBJ databases">
        <title>Nocardia tengchongensis.</title>
        <authorList>
            <person name="Zhuang k."/>
            <person name="Ran Y."/>
            <person name="Li W."/>
        </authorList>
    </citation>
    <scope>NUCLEOTIDE SEQUENCE [LARGE SCALE GENOMIC DNA]</scope>
    <source>
        <strain evidence="4 5">CFH S0057</strain>
    </source>
</reference>
<evidence type="ECO:0000313" key="4">
    <source>
        <dbReference type="EMBL" id="QVI19793.1"/>
    </source>
</evidence>
<name>A0ABX8CLK6_9NOCA</name>
<dbReference type="Proteomes" id="UP000683310">
    <property type="component" value="Chromosome"/>
</dbReference>
<feature type="region of interest" description="Disordered" evidence="2">
    <location>
        <begin position="1"/>
        <end position="57"/>
    </location>
</feature>
<dbReference type="EMBL" id="CP074371">
    <property type="protein sequence ID" value="QVI19793.1"/>
    <property type="molecule type" value="Genomic_DNA"/>
</dbReference>
<protein>
    <submittedName>
        <fullName evidence="4">CsbD family protein</fullName>
    </submittedName>
</protein>
<dbReference type="Pfam" id="PF05532">
    <property type="entry name" value="CsbD"/>
    <property type="match status" value="1"/>
</dbReference>
<dbReference type="InterPro" id="IPR036629">
    <property type="entry name" value="YjbJ_sf"/>
</dbReference>
<evidence type="ECO:0000256" key="1">
    <source>
        <dbReference type="ARBA" id="ARBA00009129"/>
    </source>
</evidence>
<dbReference type="SUPFAM" id="SSF69047">
    <property type="entry name" value="Hypothetical protein YjbJ"/>
    <property type="match status" value="1"/>
</dbReference>
<gene>
    <name evidence="4" type="ORF">KHQ06_26140</name>
</gene>
<organism evidence="4 5">
    <name type="scientific">Nocardia tengchongensis</name>
    <dbReference type="NCBI Taxonomy" id="2055889"/>
    <lineage>
        <taxon>Bacteria</taxon>
        <taxon>Bacillati</taxon>
        <taxon>Actinomycetota</taxon>
        <taxon>Actinomycetes</taxon>
        <taxon>Mycobacteriales</taxon>
        <taxon>Nocardiaceae</taxon>
        <taxon>Nocardia</taxon>
    </lineage>
</organism>
<sequence length="57" mass="6172">MSATDKAKNKAEEMAGKAKEKFGHATGNPDKENEGKVDQAKANVKDAAEKVKDAFRH</sequence>
<proteinExistence type="inferred from homology"/>
<evidence type="ECO:0000259" key="3">
    <source>
        <dbReference type="Pfam" id="PF05532"/>
    </source>
</evidence>